<dbReference type="SUPFAM" id="SSF53901">
    <property type="entry name" value="Thiolase-like"/>
    <property type="match status" value="2"/>
</dbReference>
<evidence type="ECO:0000256" key="10">
    <source>
        <dbReference type="ARBA" id="ARBA00023315"/>
    </source>
</evidence>
<keyword evidence="5 11" id="KW-0444">Lipid biosynthesis</keyword>
<evidence type="ECO:0000256" key="7">
    <source>
        <dbReference type="ARBA" id="ARBA00022832"/>
    </source>
</evidence>
<comment type="similarity">
    <text evidence="2 11 13">Belongs to the thiolase-like superfamily. Beta-ketoacyl-ACP synthases family.</text>
</comment>
<feature type="region of interest" description="Disordered" evidence="14">
    <location>
        <begin position="92"/>
        <end position="112"/>
    </location>
</feature>
<evidence type="ECO:0000256" key="14">
    <source>
        <dbReference type="SAM" id="MobiDB-lite"/>
    </source>
</evidence>
<accession>A0A7C3I8F4</accession>
<dbReference type="InterPro" id="IPR000794">
    <property type="entry name" value="Beta-ketoacyl_synthase"/>
</dbReference>
<reference evidence="16" key="1">
    <citation type="journal article" date="2020" name="mSystems">
        <title>Genome- and Community-Level Interaction Insights into Carbon Utilization and Element Cycling Functions of Hydrothermarchaeota in Hydrothermal Sediment.</title>
        <authorList>
            <person name="Zhou Z."/>
            <person name="Liu Y."/>
            <person name="Xu W."/>
            <person name="Pan J."/>
            <person name="Luo Z.H."/>
            <person name="Li M."/>
        </authorList>
    </citation>
    <scope>NUCLEOTIDE SEQUENCE [LARGE SCALE GENOMIC DNA]</scope>
    <source>
        <strain evidence="16">SpSt-503</strain>
    </source>
</reference>
<dbReference type="PANTHER" id="PTHR11712:SF336">
    <property type="entry name" value="3-OXOACYL-[ACYL-CARRIER-PROTEIN] SYNTHASE, MITOCHONDRIAL"/>
    <property type="match status" value="1"/>
</dbReference>
<dbReference type="PIRSF" id="PIRSF000447">
    <property type="entry name" value="KAS_II"/>
    <property type="match status" value="1"/>
</dbReference>
<evidence type="ECO:0000256" key="5">
    <source>
        <dbReference type="ARBA" id="ARBA00022516"/>
    </source>
</evidence>
<dbReference type="InterPro" id="IPR014030">
    <property type="entry name" value="Ketoacyl_synth_N"/>
</dbReference>
<keyword evidence="9 11" id="KW-0275">Fatty acid biosynthesis</keyword>
<dbReference type="GO" id="GO:0004315">
    <property type="term" value="F:3-oxoacyl-[acyl-carrier-protein] synthase activity"/>
    <property type="evidence" value="ECO:0007669"/>
    <property type="project" value="UniProtKB-UniRule"/>
</dbReference>
<evidence type="ECO:0000256" key="3">
    <source>
        <dbReference type="ARBA" id="ARBA00012356"/>
    </source>
</evidence>
<dbReference type="InterPro" id="IPR020841">
    <property type="entry name" value="PKS_Beta-ketoAc_synthase_dom"/>
</dbReference>
<gene>
    <name evidence="16" type="primary">fabF</name>
    <name evidence="16" type="ORF">ENS59_12990</name>
</gene>
<dbReference type="CDD" id="cd00834">
    <property type="entry name" value="KAS_I_II"/>
    <property type="match status" value="1"/>
</dbReference>
<dbReference type="UniPathway" id="UPA00094"/>
<dbReference type="PROSITE" id="PS52004">
    <property type="entry name" value="KS3_2"/>
    <property type="match status" value="1"/>
</dbReference>
<dbReference type="NCBIfam" id="NF005589">
    <property type="entry name" value="PRK07314.1"/>
    <property type="match status" value="1"/>
</dbReference>
<sequence length="433" mass="45298">MKTKVVVTGMGAISPIGNTVEEFSASLKAGKSGVGPITLFDASDFDVKIAAEVKNFDPSRWIDKKDARKMARFTQFAVAATAQALEQAGLVEPPSAEPGAGAGASGEEGKPKIKCNPEKTGIVLGNGIGGWEVVEESFRKLIASGPRRMLPLTVPLMINNEAAGNISMIYGTKGPAFTQVTACASGTDALGQALDLIRSGRCDVVISGGTEAAIVPFAIGGFQMLKALSTKRNHEPEKASRPFDADRDGFVMGEGAGILILESEEHAKKRGAKILAEFAGYGATADAYHITAPDPTGEGGARAIKAALEDAGVKPEEVQYYNAHGTSTEINDPTETKMIKIAFGDHAYKMKVSSTKSMTGHCIAGGGGLEAIACILAINEGFYPPTINLENPDPECDLDYVPNKVQYGPITAAASGSLGFGGHNGVVVFRRYN</sequence>
<evidence type="ECO:0000259" key="15">
    <source>
        <dbReference type="PROSITE" id="PS52004"/>
    </source>
</evidence>
<dbReference type="EMBL" id="DSVL01000401">
    <property type="protein sequence ID" value="HFH30402.1"/>
    <property type="molecule type" value="Genomic_DNA"/>
</dbReference>
<feature type="active site" description="For beta-ketoacyl synthase activity" evidence="12">
    <location>
        <position position="183"/>
    </location>
</feature>
<dbReference type="GO" id="GO:0030497">
    <property type="term" value="P:fatty acid elongation"/>
    <property type="evidence" value="ECO:0007669"/>
    <property type="project" value="UniProtKB-ARBA"/>
</dbReference>
<comment type="caution">
    <text evidence="16">The sequence shown here is derived from an EMBL/GenBank/DDBJ whole genome shotgun (WGS) entry which is preliminary data.</text>
</comment>
<dbReference type="GO" id="GO:0005829">
    <property type="term" value="C:cytosol"/>
    <property type="evidence" value="ECO:0007669"/>
    <property type="project" value="TreeGrafter"/>
</dbReference>
<dbReference type="AlphaFoldDB" id="A0A7C3I8F4"/>
<evidence type="ECO:0000256" key="6">
    <source>
        <dbReference type="ARBA" id="ARBA00022679"/>
    </source>
</evidence>
<organism evidence="16">
    <name type="scientific">Gracilinema caldarium</name>
    <dbReference type="NCBI Taxonomy" id="215591"/>
    <lineage>
        <taxon>Bacteria</taxon>
        <taxon>Pseudomonadati</taxon>
        <taxon>Spirochaetota</taxon>
        <taxon>Spirochaetia</taxon>
        <taxon>Spirochaetales</taxon>
        <taxon>Breznakiellaceae</taxon>
        <taxon>Gracilinema</taxon>
    </lineage>
</organism>
<feature type="domain" description="Ketosynthase family 3 (KS3)" evidence="15">
    <location>
        <begin position="2"/>
        <end position="431"/>
    </location>
</feature>
<keyword evidence="10 11" id="KW-0012">Acyltransferase</keyword>
<dbReference type="Gene3D" id="3.40.47.10">
    <property type="match status" value="1"/>
</dbReference>
<name>A0A7C3I8F4_9SPIR</name>
<proteinExistence type="inferred from homology"/>
<evidence type="ECO:0000313" key="16">
    <source>
        <dbReference type="EMBL" id="HFH30402.1"/>
    </source>
</evidence>
<evidence type="ECO:0000256" key="13">
    <source>
        <dbReference type="RuleBase" id="RU003694"/>
    </source>
</evidence>
<dbReference type="Pfam" id="PF00109">
    <property type="entry name" value="ketoacyl-synt"/>
    <property type="match status" value="1"/>
</dbReference>
<keyword evidence="7" id="KW-0276">Fatty acid metabolism</keyword>
<dbReference type="InterPro" id="IPR016039">
    <property type="entry name" value="Thiolase-like"/>
</dbReference>
<keyword evidence="8" id="KW-0443">Lipid metabolism</keyword>
<dbReference type="NCBIfam" id="TIGR03150">
    <property type="entry name" value="fabF"/>
    <property type="match status" value="1"/>
</dbReference>
<evidence type="ECO:0000256" key="2">
    <source>
        <dbReference type="ARBA" id="ARBA00008467"/>
    </source>
</evidence>
<dbReference type="InterPro" id="IPR017568">
    <property type="entry name" value="3-oxoacyl-ACP_synth-2"/>
</dbReference>
<comment type="catalytic activity">
    <reaction evidence="11">
        <text>(9Z)-hexadecenoyl-[ACP] + malonyl-[ACP] + H(+) = 3-oxo-(11Z)-octadecenoyl-[ACP] + holo-[ACP] + CO2</text>
        <dbReference type="Rhea" id="RHEA:55040"/>
        <dbReference type="Rhea" id="RHEA-COMP:9623"/>
        <dbReference type="Rhea" id="RHEA-COMP:9685"/>
        <dbReference type="Rhea" id="RHEA-COMP:10800"/>
        <dbReference type="Rhea" id="RHEA-COMP:14074"/>
        <dbReference type="ChEBI" id="CHEBI:15378"/>
        <dbReference type="ChEBI" id="CHEBI:16526"/>
        <dbReference type="ChEBI" id="CHEBI:64479"/>
        <dbReference type="ChEBI" id="CHEBI:78449"/>
        <dbReference type="ChEBI" id="CHEBI:83989"/>
        <dbReference type="ChEBI" id="CHEBI:138538"/>
        <dbReference type="EC" id="2.3.1.179"/>
    </reaction>
</comment>
<evidence type="ECO:0000256" key="8">
    <source>
        <dbReference type="ARBA" id="ARBA00023098"/>
    </source>
</evidence>
<comment type="pathway">
    <text evidence="1 11">Lipid metabolism; fatty acid biosynthesis.</text>
</comment>
<dbReference type="InterPro" id="IPR014031">
    <property type="entry name" value="Ketoacyl_synth_C"/>
</dbReference>
<dbReference type="SMART" id="SM00825">
    <property type="entry name" value="PKS_KS"/>
    <property type="match status" value="1"/>
</dbReference>
<keyword evidence="6 11" id="KW-0808">Transferase</keyword>
<comment type="catalytic activity">
    <reaction evidence="11">
        <text>a fatty acyl-[ACP] + malonyl-[ACP] + H(+) = a 3-oxoacyl-[ACP] + holo-[ACP] + CO2</text>
        <dbReference type="Rhea" id="RHEA:22836"/>
        <dbReference type="Rhea" id="RHEA-COMP:9623"/>
        <dbReference type="Rhea" id="RHEA-COMP:9685"/>
        <dbReference type="Rhea" id="RHEA-COMP:9916"/>
        <dbReference type="Rhea" id="RHEA-COMP:14125"/>
        <dbReference type="ChEBI" id="CHEBI:15378"/>
        <dbReference type="ChEBI" id="CHEBI:16526"/>
        <dbReference type="ChEBI" id="CHEBI:64479"/>
        <dbReference type="ChEBI" id="CHEBI:78449"/>
        <dbReference type="ChEBI" id="CHEBI:78776"/>
        <dbReference type="ChEBI" id="CHEBI:138651"/>
    </reaction>
</comment>
<protein>
    <recommendedName>
        <fullName evidence="4 11">3-oxoacyl-[acyl-carrier-protein] synthase 2</fullName>
        <ecNumber evidence="3 11">2.3.1.179</ecNumber>
    </recommendedName>
</protein>
<dbReference type="Pfam" id="PF02801">
    <property type="entry name" value="Ketoacyl-synt_C"/>
    <property type="match status" value="1"/>
</dbReference>
<evidence type="ECO:0000256" key="4">
    <source>
        <dbReference type="ARBA" id="ARBA00014657"/>
    </source>
</evidence>
<evidence type="ECO:0000256" key="11">
    <source>
        <dbReference type="PIRNR" id="PIRNR000447"/>
    </source>
</evidence>
<dbReference type="FunFam" id="3.40.47.10:FF:000029">
    <property type="entry name" value="3-oxoacyl-[acyl-carrier-protein] synthase 1"/>
    <property type="match status" value="1"/>
</dbReference>
<dbReference type="FunFam" id="3.40.47.10:FF:000018">
    <property type="entry name" value="3-oxoacyl-[acyl-carrier-protein] synthase 2"/>
    <property type="match status" value="1"/>
</dbReference>
<evidence type="ECO:0000256" key="9">
    <source>
        <dbReference type="ARBA" id="ARBA00023160"/>
    </source>
</evidence>
<dbReference type="EC" id="2.3.1.179" evidence="3 11"/>
<dbReference type="PANTHER" id="PTHR11712">
    <property type="entry name" value="POLYKETIDE SYNTHASE-RELATED"/>
    <property type="match status" value="1"/>
</dbReference>
<evidence type="ECO:0000256" key="12">
    <source>
        <dbReference type="PIRSR" id="PIRSR000447-1"/>
    </source>
</evidence>
<comment type="function">
    <text evidence="11">Involved in the type II fatty acid elongation cycle. Catalyzes the elongation of a wide range of acyl-ACP by the addition of two carbons from malonyl-ACP to an acyl acceptor. Can efficiently catalyze the conversion of palmitoleoyl-ACP (cis-hexadec-9-enoyl-ACP) to cis-vaccenoyl-ACP (cis-octadec-11-enoyl-ACP), an essential step in the thermal regulation of fatty acid composition.</text>
</comment>
<evidence type="ECO:0000256" key="1">
    <source>
        <dbReference type="ARBA" id="ARBA00005194"/>
    </source>
</evidence>